<sequence>MYKSRGRAFFRGERAASGAFQVQGRFLPILRIVVMGSLLVVVAIVALAWIMGDTQQTRWIETPVALPDAKAAS</sequence>
<gene>
    <name evidence="2" type="ORF">AQZ52_12360</name>
</gene>
<protein>
    <submittedName>
        <fullName evidence="2">Uncharacterized protein</fullName>
    </submittedName>
</protein>
<evidence type="ECO:0000313" key="3">
    <source>
        <dbReference type="Proteomes" id="UP000058012"/>
    </source>
</evidence>
<evidence type="ECO:0000313" key="2">
    <source>
        <dbReference type="EMBL" id="KUR71424.1"/>
    </source>
</evidence>
<keyword evidence="1" id="KW-1133">Transmembrane helix</keyword>
<reference evidence="2 3" key="1">
    <citation type="submission" date="2015-10" db="EMBL/GenBank/DDBJ databases">
        <title>Draft genome sequence of Novosphingobium fuchskuhlense DSM 25065 isolated from a surface water sample of the southwest basin of Lake Grosse Fuchskuhle.</title>
        <authorList>
            <person name="Ruckert C."/>
            <person name="Winkler A."/>
            <person name="Glaeser J."/>
            <person name="Grossart H.-P."/>
            <person name="Kalinowski J."/>
            <person name="Glaeser S."/>
        </authorList>
    </citation>
    <scope>NUCLEOTIDE SEQUENCE [LARGE SCALE GENOMIC DNA]</scope>
    <source>
        <strain evidence="2 3">FNE08-7</strain>
    </source>
</reference>
<dbReference type="STRING" id="1117702.AQZ52_12360"/>
<comment type="caution">
    <text evidence="2">The sequence shown here is derived from an EMBL/GenBank/DDBJ whole genome shotgun (WGS) entry which is preliminary data.</text>
</comment>
<organism evidence="2 3">
    <name type="scientific">Novosphingobium fuchskuhlense</name>
    <dbReference type="NCBI Taxonomy" id="1117702"/>
    <lineage>
        <taxon>Bacteria</taxon>
        <taxon>Pseudomonadati</taxon>
        <taxon>Pseudomonadota</taxon>
        <taxon>Alphaproteobacteria</taxon>
        <taxon>Sphingomonadales</taxon>
        <taxon>Sphingomonadaceae</taxon>
        <taxon>Novosphingobium</taxon>
    </lineage>
</organism>
<dbReference type="RefSeq" id="WP_067911101.1">
    <property type="nucleotide sequence ID" value="NZ_KQ954245.1"/>
</dbReference>
<evidence type="ECO:0000256" key="1">
    <source>
        <dbReference type="SAM" id="Phobius"/>
    </source>
</evidence>
<name>A0A117UV43_9SPHN</name>
<keyword evidence="1" id="KW-0472">Membrane</keyword>
<dbReference type="EMBL" id="LLZS01000007">
    <property type="protein sequence ID" value="KUR71424.1"/>
    <property type="molecule type" value="Genomic_DNA"/>
</dbReference>
<feature type="transmembrane region" description="Helical" evidence="1">
    <location>
        <begin position="29"/>
        <end position="50"/>
    </location>
</feature>
<dbReference type="AlphaFoldDB" id="A0A117UV43"/>
<proteinExistence type="predicted"/>
<dbReference type="Proteomes" id="UP000058012">
    <property type="component" value="Unassembled WGS sequence"/>
</dbReference>
<keyword evidence="1" id="KW-0812">Transmembrane</keyword>
<keyword evidence="3" id="KW-1185">Reference proteome</keyword>
<accession>A0A117UV43</accession>